<accession>A0ABS3C7D8</accession>
<dbReference type="EMBL" id="JAFKCT010000009">
    <property type="protein sequence ID" value="MBN7812928.1"/>
    <property type="molecule type" value="Genomic_DNA"/>
</dbReference>
<protein>
    <submittedName>
        <fullName evidence="1">Uncharacterized protein</fullName>
    </submittedName>
</protein>
<dbReference type="RefSeq" id="WP_206579700.1">
    <property type="nucleotide sequence ID" value="NZ_JAFKCT010000009.1"/>
</dbReference>
<keyword evidence="2" id="KW-1185">Reference proteome</keyword>
<gene>
    <name evidence="1" type="ORF">J0A68_18370</name>
</gene>
<name>A0ABS3C7D8_9BACT</name>
<organism evidence="1 2">
    <name type="scientific">Algoriphagus oliviformis</name>
    <dbReference type="NCBI Taxonomy" id="2811231"/>
    <lineage>
        <taxon>Bacteria</taxon>
        <taxon>Pseudomonadati</taxon>
        <taxon>Bacteroidota</taxon>
        <taxon>Cytophagia</taxon>
        <taxon>Cytophagales</taxon>
        <taxon>Cyclobacteriaceae</taxon>
        <taxon>Algoriphagus</taxon>
    </lineage>
</organism>
<reference evidence="1 2" key="1">
    <citation type="submission" date="2021-03" db="EMBL/GenBank/DDBJ databases">
        <title>novel species isolated from a fishpond in China.</title>
        <authorList>
            <person name="Lu H."/>
            <person name="Cai Z."/>
        </authorList>
    </citation>
    <scope>NUCLEOTIDE SEQUENCE [LARGE SCALE GENOMIC DNA]</scope>
    <source>
        <strain evidence="1 2">H41</strain>
    </source>
</reference>
<evidence type="ECO:0000313" key="1">
    <source>
        <dbReference type="EMBL" id="MBN7812928.1"/>
    </source>
</evidence>
<proteinExistence type="predicted"/>
<sequence>MISQASWKVNFPISSAGAIWDRQKLEECYPAVPGNTFFLPHHYQHLYASSSEIRKNQEIGEPMSLVASDFKQGDFGIGKTKKGSEEPFAEMYFSV</sequence>
<evidence type="ECO:0000313" key="2">
    <source>
        <dbReference type="Proteomes" id="UP000664317"/>
    </source>
</evidence>
<dbReference type="Proteomes" id="UP000664317">
    <property type="component" value="Unassembled WGS sequence"/>
</dbReference>
<comment type="caution">
    <text evidence="1">The sequence shown here is derived from an EMBL/GenBank/DDBJ whole genome shotgun (WGS) entry which is preliminary data.</text>
</comment>